<dbReference type="Proteomes" id="UP000077177">
    <property type="component" value="Chromosome"/>
</dbReference>
<keyword evidence="1" id="KW-0732">Signal</keyword>
<name>A0A172TX41_9BACT</name>
<accession>A0A172TX41</accession>
<feature type="domain" description="DUF2268" evidence="2">
    <location>
        <begin position="180"/>
        <end position="286"/>
    </location>
</feature>
<dbReference type="Pfam" id="PF10026">
    <property type="entry name" value="DUF2268"/>
    <property type="match status" value="1"/>
</dbReference>
<keyword evidence="4" id="KW-1185">Reference proteome</keyword>
<evidence type="ECO:0000259" key="2">
    <source>
        <dbReference type="Pfam" id="PF10026"/>
    </source>
</evidence>
<proteinExistence type="predicted"/>
<gene>
    <name evidence="3" type="ORF">SY85_15410</name>
</gene>
<reference evidence="4" key="1">
    <citation type="submission" date="2015-01" db="EMBL/GenBank/DDBJ databases">
        <title>Flavisolibacter sp./LCS9/ whole genome sequencing.</title>
        <authorList>
            <person name="Kim M.K."/>
            <person name="Srinivasan S."/>
            <person name="Lee J.-J."/>
        </authorList>
    </citation>
    <scope>NUCLEOTIDE SEQUENCE [LARGE SCALE GENOMIC DNA]</scope>
    <source>
        <strain evidence="4">LCS9</strain>
    </source>
</reference>
<dbReference type="RefSeq" id="WP_066405798.1">
    <property type="nucleotide sequence ID" value="NZ_CP011390.1"/>
</dbReference>
<protein>
    <recommendedName>
        <fullName evidence="2">DUF2268 domain-containing protein</fullName>
    </recommendedName>
</protein>
<dbReference type="InterPro" id="IPR018728">
    <property type="entry name" value="DUF2268"/>
</dbReference>
<evidence type="ECO:0000313" key="3">
    <source>
        <dbReference type="EMBL" id="ANE51681.1"/>
    </source>
</evidence>
<evidence type="ECO:0000313" key="4">
    <source>
        <dbReference type="Proteomes" id="UP000077177"/>
    </source>
</evidence>
<reference evidence="3 4" key="2">
    <citation type="journal article" date="2016" name="Int. J. Syst. Evol. Microbiol.">
        <title>Flavisolibacter tropicus sp. nov., isolated from tropical soil.</title>
        <authorList>
            <person name="Lee J.J."/>
            <person name="Kang M.S."/>
            <person name="Kim G.S."/>
            <person name="Lee C.S."/>
            <person name="Lim S."/>
            <person name="Lee J."/>
            <person name="Roh S.H."/>
            <person name="Kang H."/>
            <person name="Ha J.M."/>
            <person name="Bae S."/>
            <person name="Jung H.Y."/>
            <person name="Kim M.K."/>
        </authorList>
    </citation>
    <scope>NUCLEOTIDE SEQUENCE [LARGE SCALE GENOMIC DNA]</scope>
    <source>
        <strain evidence="3 4">LCS9</strain>
    </source>
</reference>
<dbReference type="EMBL" id="CP011390">
    <property type="protein sequence ID" value="ANE51681.1"/>
    <property type="molecule type" value="Genomic_DNA"/>
</dbReference>
<feature type="signal peptide" evidence="1">
    <location>
        <begin position="1"/>
        <end position="19"/>
    </location>
</feature>
<sequence length="320" mass="36400">MKRIVATAVLFLVVLLSVAGQKTNQKVYTSDIDNFWRAYDSCLTTSDSLQQLHYLQTLYIDKGTEGLKAFMEARDYTAELWVRLIRKLPKFWSSIRPNTLTAKSKAIEIENSIQKLRTLYPELKEAKMYFTIGGLRSGGTTRNDMVLIGTEIATGNPTTDVSEFSNNWLGGVFKSQETGNIVPLNIHEYVHTQQKGKAQNLLGQSIREGACDFITELVMGKPLQNNYLVYGNQHEAELKEQFKLDMFTSSYSNWLYNGSNAKTVADLGYFMGYAICKAYYKNAPDKKRATKEIIELNYSDTTAVENFLKHAEYYTEPINK</sequence>
<evidence type="ECO:0000256" key="1">
    <source>
        <dbReference type="SAM" id="SignalP"/>
    </source>
</evidence>
<dbReference type="OrthoDB" id="6402335at2"/>
<dbReference type="KEGG" id="fla:SY85_15410"/>
<dbReference type="AlphaFoldDB" id="A0A172TX41"/>
<feature type="chain" id="PRO_5008001315" description="DUF2268 domain-containing protein" evidence="1">
    <location>
        <begin position="20"/>
        <end position="320"/>
    </location>
</feature>
<organism evidence="3 4">
    <name type="scientific">Flavisolibacter tropicus</name>
    <dbReference type="NCBI Taxonomy" id="1492898"/>
    <lineage>
        <taxon>Bacteria</taxon>
        <taxon>Pseudomonadati</taxon>
        <taxon>Bacteroidota</taxon>
        <taxon>Chitinophagia</taxon>
        <taxon>Chitinophagales</taxon>
        <taxon>Chitinophagaceae</taxon>
        <taxon>Flavisolibacter</taxon>
    </lineage>
</organism>
<dbReference type="STRING" id="1492898.SY85_15410"/>